<organism evidence="1 2">
    <name type="scientific">Nepenthes gracilis</name>
    <name type="common">Slender pitcher plant</name>
    <dbReference type="NCBI Taxonomy" id="150966"/>
    <lineage>
        <taxon>Eukaryota</taxon>
        <taxon>Viridiplantae</taxon>
        <taxon>Streptophyta</taxon>
        <taxon>Embryophyta</taxon>
        <taxon>Tracheophyta</taxon>
        <taxon>Spermatophyta</taxon>
        <taxon>Magnoliopsida</taxon>
        <taxon>eudicotyledons</taxon>
        <taxon>Gunneridae</taxon>
        <taxon>Pentapetalae</taxon>
        <taxon>Caryophyllales</taxon>
        <taxon>Nepenthaceae</taxon>
        <taxon>Nepenthes</taxon>
    </lineage>
</organism>
<evidence type="ECO:0000313" key="2">
    <source>
        <dbReference type="Proteomes" id="UP001279734"/>
    </source>
</evidence>
<evidence type="ECO:0000313" key="1">
    <source>
        <dbReference type="EMBL" id="GMH07645.1"/>
    </source>
</evidence>
<dbReference type="AlphaFoldDB" id="A0AAD3SB83"/>
<protein>
    <submittedName>
        <fullName evidence="1">Uncharacterized protein</fullName>
    </submittedName>
</protein>
<dbReference type="EMBL" id="BSYO01000007">
    <property type="protein sequence ID" value="GMH07645.1"/>
    <property type="molecule type" value="Genomic_DNA"/>
</dbReference>
<reference evidence="1" key="1">
    <citation type="submission" date="2023-05" db="EMBL/GenBank/DDBJ databases">
        <title>Nepenthes gracilis genome sequencing.</title>
        <authorList>
            <person name="Fukushima K."/>
        </authorList>
    </citation>
    <scope>NUCLEOTIDE SEQUENCE</scope>
    <source>
        <strain evidence="1">SING2019-196</strain>
    </source>
</reference>
<dbReference type="Proteomes" id="UP001279734">
    <property type="component" value="Unassembled WGS sequence"/>
</dbReference>
<gene>
    <name evidence="1" type="ORF">Nepgr_009485</name>
</gene>
<name>A0AAD3SB83_NEPGR</name>
<proteinExistence type="predicted"/>
<sequence>MRAVGIVTQTGKYFFLASGLPGFGSGSAMATLAMEHAAAAAAANTRSLLFALPSSFLSVLLSPESATLVALATRTQRRAEADGCLETVEAEAPRKEAVIVTEAISVFLLEPLLPPVCLSYSQSSRNMEFFVMVPLTRLRLEGHPLPYPKKCPSVSDATTCSLFYLDKIRWEWLLRSFNLLD</sequence>
<comment type="caution">
    <text evidence="1">The sequence shown here is derived from an EMBL/GenBank/DDBJ whole genome shotgun (WGS) entry which is preliminary data.</text>
</comment>
<accession>A0AAD3SB83</accession>
<keyword evidence="2" id="KW-1185">Reference proteome</keyword>